<feature type="transmembrane region" description="Helical" evidence="10">
    <location>
        <begin position="433"/>
        <end position="454"/>
    </location>
</feature>
<keyword evidence="3 10" id="KW-0813">Transport</keyword>
<feature type="chain" id="PRO_5042110326" description="GPI inositol-deacylase" evidence="11">
    <location>
        <begin position="30"/>
        <end position="694"/>
    </location>
</feature>
<dbReference type="EC" id="3.1.-.-" evidence="10"/>
<feature type="signal peptide" evidence="11">
    <location>
        <begin position="1"/>
        <end position="29"/>
    </location>
</feature>
<dbReference type="PANTHER" id="PTHR15495:SF7">
    <property type="entry name" value="GPI INOSITOL-DEACYLASE"/>
    <property type="match status" value="1"/>
</dbReference>
<gene>
    <name evidence="13" type="ORF">KIN20_027861</name>
</gene>
<feature type="transmembrane region" description="Helical" evidence="10">
    <location>
        <begin position="475"/>
        <end position="494"/>
    </location>
</feature>
<evidence type="ECO:0000256" key="11">
    <source>
        <dbReference type="SAM" id="SignalP"/>
    </source>
</evidence>
<dbReference type="GO" id="GO:0005789">
    <property type="term" value="C:endoplasmic reticulum membrane"/>
    <property type="evidence" value="ECO:0007669"/>
    <property type="project" value="UniProtKB-SubCell"/>
</dbReference>
<evidence type="ECO:0000256" key="9">
    <source>
        <dbReference type="ARBA" id="ARBA00023136"/>
    </source>
</evidence>
<dbReference type="GO" id="GO:0015031">
    <property type="term" value="P:protein transport"/>
    <property type="evidence" value="ECO:0007669"/>
    <property type="project" value="UniProtKB-KW"/>
</dbReference>
<evidence type="ECO:0000256" key="3">
    <source>
        <dbReference type="ARBA" id="ARBA00022448"/>
    </source>
</evidence>
<evidence type="ECO:0000313" key="13">
    <source>
        <dbReference type="EMBL" id="KAJ1367029.1"/>
    </source>
</evidence>
<dbReference type="Proteomes" id="UP001196413">
    <property type="component" value="Unassembled WGS sequence"/>
</dbReference>
<comment type="subcellular location">
    <subcellularLocation>
        <location evidence="1">Endoplasmic reticulum membrane</location>
        <topology evidence="1">Multi-pass membrane protein</topology>
    </subcellularLocation>
</comment>
<keyword evidence="4 10" id="KW-0812">Transmembrane</keyword>
<evidence type="ECO:0000259" key="12">
    <source>
        <dbReference type="Pfam" id="PF07819"/>
    </source>
</evidence>
<feature type="transmembrane region" description="Helical" evidence="10">
    <location>
        <begin position="571"/>
        <end position="589"/>
    </location>
</feature>
<dbReference type="GO" id="GO:0050185">
    <property type="term" value="F:phosphatidylinositol deacylase activity"/>
    <property type="evidence" value="ECO:0007669"/>
    <property type="project" value="TreeGrafter"/>
</dbReference>
<keyword evidence="5 10" id="KW-0378">Hydrolase</keyword>
<dbReference type="InterPro" id="IPR012908">
    <property type="entry name" value="PGAP1-ab_dom-like"/>
</dbReference>
<dbReference type="Gene3D" id="3.40.50.1820">
    <property type="entry name" value="alpha/beta hydrolase"/>
    <property type="match status" value="1"/>
</dbReference>
<reference evidence="13" key="1">
    <citation type="submission" date="2021-06" db="EMBL/GenBank/DDBJ databases">
        <title>Parelaphostrongylus tenuis whole genome reference sequence.</title>
        <authorList>
            <person name="Garwood T.J."/>
            <person name="Larsen P.A."/>
            <person name="Fountain-Jones N.M."/>
            <person name="Garbe J.R."/>
            <person name="Macchietto M.G."/>
            <person name="Kania S.A."/>
            <person name="Gerhold R.W."/>
            <person name="Richards J.E."/>
            <person name="Wolf T.M."/>
        </authorList>
    </citation>
    <scope>NUCLEOTIDE SEQUENCE</scope>
    <source>
        <strain evidence="13">MNPRO001-30</strain>
        <tissue evidence="13">Meninges</tissue>
    </source>
</reference>
<dbReference type="GO" id="GO:0006505">
    <property type="term" value="P:GPI anchor metabolic process"/>
    <property type="evidence" value="ECO:0007669"/>
    <property type="project" value="TreeGrafter"/>
</dbReference>
<evidence type="ECO:0000313" key="14">
    <source>
        <dbReference type="Proteomes" id="UP001196413"/>
    </source>
</evidence>
<evidence type="ECO:0000256" key="4">
    <source>
        <dbReference type="ARBA" id="ARBA00022692"/>
    </source>
</evidence>
<accession>A0AAD5R070</accession>
<keyword evidence="8 10" id="KW-1133">Transmembrane helix</keyword>
<organism evidence="13 14">
    <name type="scientific">Parelaphostrongylus tenuis</name>
    <name type="common">Meningeal worm</name>
    <dbReference type="NCBI Taxonomy" id="148309"/>
    <lineage>
        <taxon>Eukaryota</taxon>
        <taxon>Metazoa</taxon>
        <taxon>Ecdysozoa</taxon>
        <taxon>Nematoda</taxon>
        <taxon>Chromadorea</taxon>
        <taxon>Rhabditida</taxon>
        <taxon>Rhabditina</taxon>
        <taxon>Rhabditomorpha</taxon>
        <taxon>Strongyloidea</taxon>
        <taxon>Metastrongylidae</taxon>
        <taxon>Parelaphostrongylus</taxon>
    </lineage>
</organism>
<evidence type="ECO:0000256" key="8">
    <source>
        <dbReference type="ARBA" id="ARBA00022989"/>
    </source>
</evidence>
<keyword evidence="6 10" id="KW-0256">Endoplasmic reticulum</keyword>
<dbReference type="PANTHER" id="PTHR15495">
    <property type="entry name" value="NEGATIVE REGULATOR OF VESICLE FORMATION-RELATED"/>
    <property type="match status" value="1"/>
</dbReference>
<comment type="similarity">
    <text evidence="2 10">Belongs to the GPI inositol-deacylase family.</text>
</comment>
<dbReference type="InterPro" id="IPR029058">
    <property type="entry name" value="AB_hydrolase_fold"/>
</dbReference>
<evidence type="ECO:0000256" key="1">
    <source>
        <dbReference type="ARBA" id="ARBA00004477"/>
    </source>
</evidence>
<dbReference type="AlphaFoldDB" id="A0AAD5R070"/>
<comment type="caution">
    <text evidence="13">The sequence shown here is derived from an EMBL/GenBank/DDBJ whole genome shotgun (WGS) entry which is preliminary data.</text>
</comment>
<keyword evidence="11" id="KW-0732">Signal</keyword>
<feature type="transmembrane region" description="Helical" evidence="10">
    <location>
        <begin position="657"/>
        <end position="690"/>
    </location>
</feature>
<name>A0AAD5R070_PARTN</name>
<evidence type="ECO:0000256" key="10">
    <source>
        <dbReference type="RuleBase" id="RU365011"/>
    </source>
</evidence>
<dbReference type="InterPro" id="IPR039529">
    <property type="entry name" value="PGAP1/BST1"/>
</dbReference>
<dbReference type="Pfam" id="PF07819">
    <property type="entry name" value="PGAP1"/>
    <property type="match status" value="1"/>
</dbReference>
<evidence type="ECO:0000256" key="7">
    <source>
        <dbReference type="ARBA" id="ARBA00022927"/>
    </source>
</evidence>
<evidence type="ECO:0000256" key="5">
    <source>
        <dbReference type="ARBA" id="ARBA00022801"/>
    </source>
</evidence>
<keyword evidence="14" id="KW-1185">Reference proteome</keyword>
<keyword evidence="9 10" id="KW-0472">Membrane</keyword>
<proteinExistence type="inferred from homology"/>
<feature type="domain" description="GPI inositol-deacylase PGAP1-like alpha/beta" evidence="12">
    <location>
        <begin position="75"/>
        <end position="284"/>
    </location>
</feature>
<evidence type="ECO:0000256" key="6">
    <source>
        <dbReference type="ARBA" id="ARBA00022824"/>
    </source>
</evidence>
<sequence length="694" mass="78526">MPNLISVILAIGLFATLSMVHVNLHSTNACNMTHMWRYISLLPIEVDENTDTPEYRLYRYMEGFVNEQTLSISSTDIPVLFVPGSGGSAKQVRSIASIMMNKTEMKSAPFRMHFYAIDFNEELSFLSGAILYRQRNFVMKAISVLEKRYSHKIVLIGHSFGGTILHALPADVNFDVSRMHLVITLASPLVKSPLIMDELMVTFYESMKDAWQSRREALRHVVLVSYSGGSKDFQVPDSLAAFPEDHVFHFPSWSVRGVDTEVDHLCILWCNQLIRHSTRILYEYGIAVATDASARSASTSVKNYLQKELNDSQKAADNSLRSSENVVKIGIFDYPWVSRLYTGELENSKKVYELEFTSPYITYMVVLSSDCDVSMRFVYSNFYVRRALVEKQRKAKIMTVGLPYGSKSNTGHIVIEGIPQCNFNLTVRPDVFYAWYLLLISDIGLLIHFTLCALMTLTIAEKLIGRCELSFRGECYINGFIIISVFFCFTYNQWIRECVFTVSIFYILSCFYIISKAVSFLTEKIHSWAPSFMHFWNTILNLIMLALLPVNLCFANSVLAFLVFFQRAAGPYAILLSIFVGTICTALGFSGSTHNDIIHLINVFHKMEAFDIASFFTSLLTRIDFSRILITPLIFHLLSRVLALVRPPQYLASLKDFFIVILLVVPGVVASQVSLSLEACSVIVSLLLTVLSLS</sequence>
<keyword evidence="7 10" id="KW-0653">Protein transport</keyword>
<feature type="transmembrane region" description="Helical" evidence="10">
    <location>
        <begin position="542"/>
        <end position="565"/>
    </location>
</feature>
<comment type="function">
    <text evidence="10">Involved in inositol deacylation of GPI-anchored proteins which plays important roles in the quality control and ER-associated degradation of GPI-anchored proteins.</text>
</comment>
<dbReference type="GO" id="GO:0006888">
    <property type="term" value="P:endoplasmic reticulum to Golgi vesicle-mediated transport"/>
    <property type="evidence" value="ECO:0007669"/>
    <property type="project" value="TreeGrafter"/>
</dbReference>
<feature type="transmembrane region" description="Helical" evidence="10">
    <location>
        <begin position="500"/>
        <end position="521"/>
    </location>
</feature>
<dbReference type="SUPFAM" id="SSF53474">
    <property type="entry name" value="alpha/beta-Hydrolases"/>
    <property type="match status" value="1"/>
</dbReference>
<protein>
    <recommendedName>
        <fullName evidence="10">GPI inositol-deacylase</fullName>
        <ecNumber evidence="10">3.1.-.-</ecNumber>
    </recommendedName>
</protein>
<evidence type="ECO:0000256" key="2">
    <source>
        <dbReference type="ARBA" id="ARBA00006931"/>
    </source>
</evidence>
<feature type="transmembrane region" description="Helical" evidence="10">
    <location>
        <begin position="628"/>
        <end position="645"/>
    </location>
</feature>
<dbReference type="EMBL" id="JAHQIW010005749">
    <property type="protein sequence ID" value="KAJ1367029.1"/>
    <property type="molecule type" value="Genomic_DNA"/>
</dbReference>